<gene>
    <name evidence="1" type="ORF">BCB69_04140</name>
</gene>
<protein>
    <recommendedName>
        <fullName evidence="3">SAM-dependent methyltransferase</fullName>
    </recommendedName>
</protein>
<dbReference type="RefSeq" id="WP_069177098.1">
    <property type="nucleotide sequence ID" value="NZ_CP017037.1"/>
</dbReference>
<evidence type="ECO:0000313" key="2">
    <source>
        <dbReference type="Proteomes" id="UP000094757"/>
    </source>
</evidence>
<evidence type="ECO:0000313" key="1">
    <source>
        <dbReference type="EMBL" id="AOH39222.1"/>
    </source>
</evidence>
<dbReference type="SUPFAM" id="SSF53335">
    <property type="entry name" value="S-adenosyl-L-methionine-dependent methyltransferases"/>
    <property type="match status" value="1"/>
</dbReference>
<accession>A0A1B3WE24</accession>
<dbReference type="Pfam" id="PF04445">
    <property type="entry name" value="SAM_MT"/>
    <property type="match status" value="1"/>
</dbReference>
<dbReference type="STRING" id="39950.BCB69_04140"/>
<dbReference type="KEGG" id="dpn:BCB69_04140"/>
<evidence type="ECO:0008006" key="3">
    <source>
        <dbReference type="Google" id="ProtNLM"/>
    </source>
</evidence>
<dbReference type="Gene3D" id="3.40.50.150">
    <property type="entry name" value="Vaccinia Virus protein VP39"/>
    <property type="match status" value="1"/>
</dbReference>
<dbReference type="InterPro" id="IPR029063">
    <property type="entry name" value="SAM-dependent_MTases_sf"/>
</dbReference>
<dbReference type="EMBL" id="CP017037">
    <property type="protein sequence ID" value="AOH39222.1"/>
    <property type="molecule type" value="Genomic_DNA"/>
</dbReference>
<name>A0A1B3WE24_9FIRM</name>
<reference evidence="2" key="1">
    <citation type="submission" date="2016-08" db="EMBL/GenBank/DDBJ databases">
        <authorList>
            <person name="Holder M.E."/>
            <person name="Ajami N.J."/>
            <person name="Petrosino J.F."/>
        </authorList>
    </citation>
    <scope>NUCLEOTIDE SEQUENCE [LARGE SCALE GENOMIC DNA]</scope>
    <source>
        <strain evidence="2">F0677</strain>
    </source>
</reference>
<dbReference type="Proteomes" id="UP000094757">
    <property type="component" value="Chromosome"/>
</dbReference>
<dbReference type="GO" id="GO:0008990">
    <property type="term" value="F:rRNA (guanine-N2-)-methyltransferase activity"/>
    <property type="evidence" value="ECO:0007669"/>
    <property type="project" value="InterPro"/>
</dbReference>
<organism evidence="1 2">
    <name type="scientific">Dialister pneumosintes</name>
    <dbReference type="NCBI Taxonomy" id="39950"/>
    <lineage>
        <taxon>Bacteria</taxon>
        <taxon>Bacillati</taxon>
        <taxon>Bacillota</taxon>
        <taxon>Negativicutes</taxon>
        <taxon>Veillonellales</taxon>
        <taxon>Veillonellaceae</taxon>
        <taxon>Dialister</taxon>
    </lineage>
</organism>
<dbReference type="InterPro" id="IPR007536">
    <property type="entry name" value="16SrRNA_methylTrfase_J"/>
</dbReference>
<sequence length="264" mass="30093">MNHHIGVTISLDASEEVRQKAMMAANILHLPWKERKATLGETCASDCDCLLIYTKQLPEIWTKDSIYRFHLGTAELRIKQMKRGVQDRLLALLPPRKDIVIVDATFGAGRDATVFSWYVGNAGKVISLEKSAALWAIGKEGLAQFSDSDKDVIEALRRIELYHYDFISWLLKAQSKSVDVIYFDTMFKHPVKRNANHIEAFRKSACYDTLQESILLEACRVARECIIVKERSFSPLFKNELFTKIDSKRGQSTAYGVITCKNRK</sequence>
<dbReference type="PANTHER" id="PTHR36112">
    <property type="entry name" value="RIBOSOMAL RNA SMALL SUBUNIT METHYLTRANSFERASE J"/>
    <property type="match status" value="1"/>
</dbReference>
<dbReference type="PANTHER" id="PTHR36112:SF1">
    <property type="entry name" value="RIBOSOMAL RNA SMALL SUBUNIT METHYLTRANSFERASE J"/>
    <property type="match status" value="1"/>
</dbReference>
<dbReference type="AlphaFoldDB" id="A0A1B3WE24"/>
<proteinExistence type="predicted"/>